<protein>
    <recommendedName>
        <fullName evidence="5">TPM domain-containing protein</fullName>
    </recommendedName>
</protein>
<feature type="signal peptide" evidence="2">
    <location>
        <begin position="1"/>
        <end position="28"/>
    </location>
</feature>
<dbReference type="OrthoDB" id="2004788at2"/>
<reference evidence="3 4" key="1">
    <citation type="submission" date="2017-12" db="EMBL/GenBank/DDBJ databases">
        <title>The whole genome sequence of the Acidipropionibacterium virtanenii sp. nov. type strain JS278.</title>
        <authorList>
            <person name="Laine P."/>
            <person name="Deptula P."/>
            <person name="Varmanen P."/>
            <person name="Auvinen P."/>
        </authorList>
    </citation>
    <scope>NUCLEOTIDE SEQUENCE [LARGE SCALE GENOMIC DNA]</scope>
    <source>
        <strain evidence="3 4">JS278</strain>
    </source>
</reference>
<feature type="transmembrane region" description="Helical" evidence="1">
    <location>
        <begin position="154"/>
        <end position="177"/>
    </location>
</feature>
<dbReference type="EMBL" id="CP025198">
    <property type="protein sequence ID" value="AXE40178.1"/>
    <property type="molecule type" value="Genomic_DNA"/>
</dbReference>
<keyword evidence="1" id="KW-0472">Membrane</keyword>
<keyword evidence="1" id="KW-1133">Transmembrane helix</keyword>
<evidence type="ECO:0000313" key="3">
    <source>
        <dbReference type="EMBL" id="AXE40178.1"/>
    </source>
</evidence>
<evidence type="ECO:0008006" key="5">
    <source>
        <dbReference type="Google" id="ProtNLM"/>
    </source>
</evidence>
<dbReference type="Proteomes" id="UP000251995">
    <property type="component" value="Chromosome"/>
</dbReference>
<evidence type="ECO:0000256" key="1">
    <source>
        <dbReference type="SAM" id="Phobius"/>
    </source>
</evidence>
<organism evidence="3 4">
    <name type="scientific">Acidipropionibacterium virtanenii</name>
    <dbReference type="NCBI Taxonomy" id="2057246"/>
    <lineage>
        <taxon>Bacteria</taxon>
        <taxon>Bacillati</taxon>
        <taxon>Actinomycetota</taxon>
        <taxon>Actinomycetes</taxon>
        <taxon>Propionibacteriales</taxon>
        <taxon>Propionibacteriaceae</taxon>
        <taxon>Acidipropionibacterium</taxon>
    </lineage>
</organism>
<accession>A0A344UY30</accession>
<keyword evidence="4" id="KW-1185">Reference proteome</keyword>
<dbReference type="RefSeq" id="WP_114045927.1">
    <property type="nucleotide sequence ID" value="NZ_CP025198.1"/>
</dbReference>
<evidence type="ECO:0000313" key="4">
    <source>
        <dbReference type="Proteomes" id="UP000251995"/>
    </source>
</evidence>
<feature type="chain" id="PRO_5016666113" description="TPM domain-containing protein" evidence="2">
    <location>
        <begin position="29"/>
        <end position="349"/>
    </location>
</feature>
<name>A0A344UY30_9ACTN</name>
<proteinExistence type="predicted"/>
<dbReference type="AlphaFoldDB" id="A0A344UY30"/>
<keyword evidence="2" id="KW-0732">Signal</keyword>
<evidence type="ECO:0000256" key="2">
    <source>
        <dbReference type="SAM" id="SignalP"/>
    </source>
</evidence>
<keyword evidence="1" id="KW-0812">Transmembrane</keyword>
<gene>
    <name evidence="3" type="ORF">JS278_03044</name>
</gene>
<sequence>MATTRSILAVAGAAIIAAAVLGAAPAAADSGADAVVTACGSQPVCLYGDASISNAPRLRSSLPDGVQVVVIPQPDQAQSVSSSSIAAAVKDAGRARTVIVIEDQPAKDRFAVASDDDAASISKALYGQNEADGGVAVAAIRSDLVPPETGGVPLGVVASIITSVVVLVGGGVGIVAARRRRAVRGARRQQQDKQLRKDLDDALDGPDGRYVREAVDRLRDLAAGYPGIGQRISALAGHITDLFVRVERRGTDQQMRLLQSQYKDTLSKLLKGLSPDYYGDILANPQYWSGPEARTAEVHRAIDAVDHQVIDNIRQVNESRDLEFQVALGSLVRAVDEAKLSDVYSDQDE</sequence>
<dbReference type="KEGG" id="acij:JS278_03044"/>